<accession>A0A7T8KDD1</accession>
<proteinExistence type="predicted"/>
<comment type="cofactor">
    <cofactor evidence="1">
        <name>FAD</name>
        <dbReference type="ChEBI" id="CHEBI:57692"/>
    </cofactor>
</comment>
<gene>
    <name evidence="5" type="ORF">FKW44_006431</name>
</gene>
<dbReference type="PANTHER" id="PTHR46028">
    <property type="entry name" value="KYNURENINE 3-MONOOXYGENASE"/>
    <property type="match status" value="1"/>
</dbReference>
<dbReference type="GO" id="GO:0004502">
    <property type="term" value="F:kynurenine 3-monooxygenase activity"/>
    <property type="evidence" value="ECO:0007669"/>
    <property type="project" value="TreeGrafter"/>
</dbReference>
<dbReference type="OrthoDB" id="10053569at2759"/>
<dbReference type="GO" id="GO:0005741">
    <property type="term" value="C:mitochondrial outer membrane"/>
    <property type="evidence" value="ECO:0007669"/>
    <property type="project" value="TreeGrafter"/>
</dbReference>
<name>A0A7T8KDD1_CALRO</name>
<protein>
    <submittedName>
        <fullName evidence="5">Kynurenine 3monooxygenase</fullName>
    </submittedName>
</protein>
<dbReference type="EMBL" id="CP045893">
    <property type="protein sequence ID" value="QQP53817.1"/>
    <property type="molecule type" value="Genomic_DNA"/>
</dbReference>
<reference evidence="6" key="1">
    <citation type="submission" date="2021-01" db="EMBL/GenBank/DDBJ databases">
        <title>Caligus Genome Assembly.</title>
        <authorList>
            <person name="Gallardo-Escarate C."/>
        </authorList>
    </citation>
    <scope>NUCLEOTIDE SEQUENCE [LARGE SCALE GENOMIC DNA]</scope>
</reference>
<dbReference type="GO" id="GO:0070189">
    <property type="term" value="P:kynurenine metabolic process"/>
    <property type="evidence" value="ECO:0007669"/>
    <property type="project" value="TreeGrafter"/>
</dbReference>
<evidence type="ECO:0000313" key="5">
    <source>
        <dbReference type="EMBL" id="QQP53817.1"/>
    </source>
</evidence>
<keyword evidence="5" id="KW-0503">Monooxygenase</keyword>
<evidence type="ECO:0000256" key="1">
    <source>
        <dbReference type="ARBA" id="ARBA00001974"/>
    </source>
</evidence>
<dbReference type="Proteomes" id="UP000595437">
    <property type="component" value="Chromosome 4"/>
</dbReference>
<keyword evidence="4" id="KW-0560">Oxidoreductase</keyword>
<feature type="non-terminal residue" evidence="5">
    <location>
        <position position="86"/>
    </location>
</feature>
<dbReference type="InterPro" id="IPR036188">
    <property type="entry name" value="FAD/NAD-bd_sf"/>
</dbReference>
<dbReference type="Gene3D" id="3.50.50.60">
    <property type="entry name" value="FAD/NAD(P)-binding domain"/>
    <property type="match status" value="1"/>
</dbReference>
<dbReference type="PANTHER" id="PTHR46028:SF2">
    <property type="entry name" value="KYNURENINE 3-MONOOXYGENASE"/>
    <property type="match status" value="1"/>
</dbReference>
<evidence type="ECO:0000256" key="4">
    <source>
        <dbReference type="ARBA" id="ARBA00023002"/>
    </source>
</evidence>
<sequence length="86" mass="9941">MEHVPGRSINLALSVRGLSGLNLVGLHDHMKNHYGLPMYCRKIHKTNGDMYDAILSIGRRYLNEILITKGDSYPNLHMHFEHKLWT</sequence>
<keyword evidence="2" id="KW-0285">Flavoprotein</keyword>
<keyword evidence="3" id="KW-0274">FAD</keyword>
<keyword evidence="6" id="KW-1185">Reference proteome</keyword>
<evidence type="ECO:0000256" key="3">
    <source>
        <dbReference type="ARBA" id="ARBA00022827"/>
    </source>
</evidence>
<organism evidence="5 6">
    <name type="scientific">Caligus rogercresseyi</name>
    <name type="common">Sea louse</name>
    <dbReference type="NCBI Taxonomy" id="217165"/>
    <lineage>
        <taxon>Eukaryota</taxon>
        <taxon>Metazoa</taxon>
        <taxon>Ecdysozoa</taxon>
        <taxon>Arthropoda</taxon>
        <taxon>Crustacea</taxon>
        <taxon>Multicrustacea</taxon>
        <taxon>Hexanauplia</taxon>
        <taxon>Copepoda</taxon>
        <taxon>Siphonostomatoida</taxon>
        <taxon>Caligidae</taxon>
        <taxon>Caligus</taxon>
    </lineage>
</organism>
<evidence type="ECO:0000256" key="2">
    <source>
        <dbReference type="ARBA" id="ARBA00022630"/>
    </source>
</evidence>
<evidence type="ECO:0000313" key="6">
    <source>
        <dbReference type="Proteomes" id="UP000595437"/>
    </source>
</evidence>
<dbReference type="AlphaFoldDB" id="A0A7T8KDD1"/>